<evidence type="ECO:0000256" key="2">
    <source>
        <dbReference type="ARBA" id="ARBA00022729"/>
    </source>
</evidence>
<evidence type="ECO:0000256" key="5">
    <source>
        <dbReference type="ARBA" id="ARBA00023295"/>
    </source>
</evidence>
<evidence type="ECO:0000256" key="1">
    <source>
        <dbReference type="ARBA" id="ARBA00008061"/>
    </source>
</evidence>
<dbReference type="SMART" id="SM00642">
    <property type="entry name" value="Aamy"/>
    <property type="match status" value="1"/>
</dbReference>
<keyword evidence="4" id="KW-0106">Calcium</keyword>
<keyword evidence="10" id="KW-0472">Membrane</keyword>
<dbReference type="Gene3D" id="2.60.40.1180">
    <property type="entry name" value="Golgi alpha-mannosidase II"/>
    <property type="match status" value="1"/>
</dbReference>
<dbReference type="InterPro" id="IPR013783">
    <property type="entry name" value="Ig-like_fold"/>
</dbReference>
<comment type="catalytic activity">
    <reaction evidence="6">
        <text>Hydrolysis of (1-&gt;6)-alpha-D-glucosidic linkages in pullulan, amylopectin and glycogen, and in the alpha- and beta-limit dextrins of amylopectin and glycogen.</text>
        <dbReference type="EC" id="3.2.1.41"/>
    </reaction>
</comment>
<evidence type="ECO:0000256" key="8">
    <source>
        <dbReference type="ARBA" id="ARBA00029618"/>
    </source>
</evidence>
<keyword evidence="10" id="KW-1133">Transmembrane helix</keyword>
<keyword evidence="10" id="KW-0812">Transmembrane</keyword>
<dbReference type="GO" id="GO:0051060">
    <property type="term" value="F:pullulanase activity"/>
    <property type="evidence" value="ECO:0007669"/>
    <property type="project" value="UniProtKB-EC"/>
</dbReference>
<dbReference type="SUPFAM" id="SSF81296">
    <property type="entry name" value="E set domains"/>
    <property type="match status" value="1"/>
</dbReference>
<evidence type="ECO:0000256" key="7">
    <source>
        <dbReference type="ARBA" id="ARBA00024062"/>
    </source>
</evidence>
<evidence type="ECO:0000256" key="6">
    <source>
        <dbReference type="ARBA" id="ARBA00023965"/>
    </source>
</evidence>
<evidence type="ECO:0000256" key="3">
    <source>
        <dbReference type="ARBA" id="ARBA00022801"/>
    </source>
</evidence>
<keyword evidence="14" id="KW-1185">Reference proteome</keyword>
<dbReference type="InterPro" id="IPR005323">
    <property type="entry name" value="CBM41_pullulanase"/>
</dbReference>
<dbReference type="Pfam" id="PF02922">
    <property type="entry name" value="CBM_48"/>
    <property type="match status" value="1"/>
</dbReference>
<evidence type="ECO:0000259" key="12">
    <source>
        <dbReference type="SMART" id="SM00642"/>
    </source>
</evidence>
<dbReference type="Gene3D" id="2.60.40.1110">
    <property type="match status" value="1"/>
</dbReference>
<dbReference type="Pfam" id="PF03714">
    <property type="entry name" value="PUD"/>
    <property type="match status" value="1"/>
</dbReference>
<protein>
    <recommendedName>
        <fullName evidence="7">pullulanase</fullName>
        <ecNumber evidence="7">3.2.1.41</ecNumber>
    </recommendedName>
    <alternativeName>
        <fullName evidence="8">Alpha-dextrin endo-1,6-alpha-glucosidase</fullName>
    </alternativeName>
    <alternativeName>
        <fullName evidence="9">Pullulan 6-glucanohydrolase</fullName>
    </alternativeName>
</protein>
<dbReference type="InterPro" id="IPR014756">
    <property type="entry name" value="Ig_E-set"/>
</dbReference>
<evidence type="ECO:0000313" key="13">
    <source>
        <dbReference type="EMBL" id="MCU0105329.1"/>
    </source>
</evidence>
<dbReference type="Gene3D" id="3.20.20.80">
    <property type="entry name" value="Glycosidases"/>
    <property type="match status" value="1"/>
</dbReference>
<evidence type="ECO:0000256" key="4">
    <source>
        <dbReference type="ARBA" id="ARBA00022837"/>
    </source>
</evidence>
<evidence type="ECO:0000313" key="14">
    <source>
        <dbReference type="Proteomes" id="UP001209076"/>
    </source>
</evidence>
<dbReference type="CDD" id="cd11341">
    <property type="entry name" value="AmyAc_Pullulanase_LD-like"/>
    <property type="match status" value="1"/>
</dbReference>
<evidence type="ECO:0000256" key="11">
    <source>
        <dbReference type="SAM" id="SignalP"/>
    </source>
</evidence>
<dbReference type="EMBL" id="JAOEGN010000012">
    <property type="protein sequence ID" value="MCU0105329.1"/>
    <property type="molecule type" value="Genomic_DNA"/>
</dbReference>
<dbReference type="PANTHER" id="PTHR43002">
    <property type="entry name" value="GLYCOGEN DEBRANCHING ENZYME"/>
    <property type="match status" value="1"/>
</dbReference>
<feature type="signal peptide" evidence="11">
    <location>
        <begin position="1"/>
        <end position="23"/>
    </location>
</feature>
<evidence type="ECO:0000256" key="10">
    <source>
        <dbReference type="SAM" id="Phobius"/>
    </source>
</evidence>
<organism evidence="13 14">
    <name type="scientific">Paracholeplasma vituli</name>
    <dbReference type="NCBI Taxonomy" id="69473"/>
    <lineage>
        <taxon>Bacteria</taxon>
        <taxon>Bacillati</taxon>
        <taxon>Mycoplasmatota</taxon>
        <taxon>Mollicutes</taxon>
        <taxon>Acholeplasmatales</taxon>
        <taxon>Acholeplasmataceae</taxon>
        <taxon>Paracholeplasma</taxon>
    </lineage>
</organism>
<name>A0ABT2PWJ7_9MOLU</name>
<dbReference type="InterPro" id="IPR017853">
    <property type="entry name" value="GH"/>
</dbReference>
<gene>
    <name evidence="13" type="primary">pulA</name>
    <name evidence="13" type="ORF">N7603_06620</name>
</gene>
<dbReference type="InterPro" id="IPR013784">
    <property type="entry name" value="Carb-bd-like_fold"/>
</dbReference>
<dbReference type="InterPro" id="IPR004193">
    <property type="entry name" value="Glyco_hydro_13_N"/>
</dbReference>
<dbReference type="RefSeq" id="WP_262096631.1">
    <property type="nucleotide sequence ID" value="NZ_JAOEGN010000012.1"/>
</dbReference>
<sequence length="938" mass="104305">MFKKIFLLISLLFLNVFAVSLFADTVEPNVYVHYFRYDGAYDAWDAWVWKRNANGSAIIPTTETISGQSWATFDLPYSTYQINADTEFGIIIRARNNWDGPREPGGDRYFRAGDGHVINGDYHFYILQSNTTIYTVKPDTFHTILTASFDDQDTIQFTTTTTVTLANIQLIKGDVQVPVTNLKGSPTGYTVDTQTVDLTLPYTLRIVFGDNGTTASTRQVTFDGIYASDFFNSAYGYTGNDLGLTYTKKKSTFKLWAPISDSVKLNVYDAGHPTSVRADGDDSATEFEMTRGDYGVWSVSISQDLAGKYYTYTIQNGNSTFEVVDPYAVSSGVNALRGAIIDLDKTNPTGWNKIEIPYFSGRFVDAILYELHVRDLTSHASWNGPSNYVGKFLGIAETGTSFTKGDNTVKTGLDHMVELGITHLHLLPAFEFGYVDETRLDDPNYFKIKDGGFNWGYMPTLFNVPEGSYSTNPYDGSVRVNEFKVMVKSLAENGIRTVMDVVYNHTGDANYNFNKIVPNYFFRLSDTGALSNGSGTGNETASEHFMMRKFMVDSVVYWAKEYNVKGFRFDLMALHDVETMNQLTEALHDIDPTIVVYGEPWTGGTTPLPASQQATKETMDEMPNVAAFNDIVRNAIRGNNNGEGQGWVQGRNSSRADVIKGILGTQDTNYTFVSPNQTINYVSAHDNSTLADQIKLTSTKTLAIRKLMQTQANAIVLTSQGVPFIHAGAEMMRTKVDPAEDNGLNHNSYNASDLVNQMDYNWKITHKTVFDQYVQLIELRKAQRSFKLNTYEEINEKVEILNTGHDGVIAYRIVNDQSLYPDMIVIHSNGTKSMHSMALPAGTDAFNKDGEPVWQIAFSNLGAETFNKAQIANGENVNVKPHETIILYYGQNTDNTITIPKQQSGLSPFAISLITGGSVLSIGAAIGLMFVFKKKKIA</sequence>
<feature type="transmembrane region" description="Helical" evidence="10">
    <location>
        <begin position="909"/>
        <end position="932"/>
    </location>
</feature>
<accession>A0ABT2PWJ7</accession>
<feature type="chain" id="PRO_5045724781" description="pullulanase" evidence="11">
    <location>
        <begin position="24"/>
        <end position="938"/>
    </location>
</feature>
<dbReference type="Proteomes" id="UP001209076">
    <property type="component" value="Unassembled WGS sequence"/>
</dbReference>
<evidence type="ECO:0000256" key="9">
    <source>
        <dbReference type="ARBA" id="ARBA00031076"/>
    </source>
</evidence>
<reference evidence="14" key="1">
    <citation type="submission" date="2023-07" db="EMBL/GenBank/DDBJ databases">
        <title>Novel Mycoplasma species identified in domestic and wild animals.</title>
        <authorList>
            <person name="Volokhov D.V."/>
            <person name="Furtak V.A."/>
            <person name="Zagorodnyaya T.A."/>
        </authorList>
    </citation>
    <scope>NUCLEOTIDE SEQUENCE [LARGE SCALE GENOMIC DNA]</scope>
    <source>
        <strain evidence="14">92-19</strain>
    </source>
</reference>
<dbReference type="NCBIfam" id="TIGR02104">
    <property type="entry name" value="pulA_typeI"/>
    <property type="match status" value="1"/>
</dbReference>
<dbReference type="InterPro" id="IPR006047">
    <property type="entry name" value="GH13_cat_dom"/>
</dbReference>
<feature type="domain" description="Glycosyl hydrolase family 13 catalytic" evidence="12">
    <location>
        <begin position="432"/>
        <end position="780"/>
    </location>
</feature>
<dbReference type="Gene3D" id="2.60.40.10">
    <property type="entry name" value="Immunoglobulins"/>
    <property type="match status" value="1"/>
</dbReference>
<dbReference type="SUPFAM" id="SSF49452">
    <property type="entry name" value="Starch-binding domain-like"/>
    <property type="match status" value="1"/>
</dbReference>
<keyword evidence="5 13" id="KW-0326">Glycosidase</keyword>
<comment type="caution">
    <text evidence="13">The sequence shown here is derived from an EMBL/GenBank/DDBJ whole genome shotgun (WGS) entry which is preliminary data.</text>
</comment>
<proteinExistence type="inferred from homology"/>
<dbReference type="InterPro" id="IPR013780">
    <property type="entry name" value="Glyco_hydro_b"/>
</dbReference>
<dbReference type="InterPro" id="IPR011840">
    <property type="entry name" value="PulA_typeI"/>
</dbReference>
<dbReference type="CDD" id="cd02860">
    <property type="entry name" value="E_set_Pullulanase"/>
    <property type="match status" value="1"/>
</dbReference>
<comment type="similarity">
    <text evidence="1">Belongs to the glycosyl hydrolase 13 family.</text>
</comment>
<dbReference type="EC" id="3.2.1.41" evidence="7"/>
<keyword evidence="2 11" id="KW-0732">Signal</keyword>
<dbReference type="SUPFAM" id="SSF51445">
    <property type="entry name" value="(Trans)glycosidases"/>
    <property type="match status" value="1"/>
</dbReference>
<keyword evidence="3 13" id="KW-0378">Hydrolase</keyword>